<organism evidence="2 3">
    <name type="scientific">Natronosalvus hydrolyticus</name>
    <dbReference type="NCBI Taxonomy" id="2979988"/>
    <lineage>
        <taxon>Archaea</taxon>
        <taxon>Methanobacteriati</taxon>
        <taxon>Methanobacteriota</taxon>
        <taxon>Stenosarchaea group</taxon>
        <taxon>Halobacteria</taxon>
        <taxon>Halobacteriales</taxon>
        <taxon>Natrialbaceae</taxon>
        <taxon>Natronosalvus</taxon>
    </lineage>
</organism>
<evidence type="ECO:0000259" key="1">
    <source>
        <dbReference type="Pfam" id="PF26008"/>
    </source>
</evidence>
<proteinExistence type="predicted"/>
<protein>
    <recommendedName>
        <fullName evidence="1">DUF8001 domain-containing protein</fullName>
    </recommendedName>
</protein>
<dbReference type="Pfam" id="PF26008">
    <property type="entry name" value="DUF8001"/>
    <property type="match status" value="1"/>
</dbReference>
<gene>
    <name evidence="2" type="ORF">OB919_03520</name>
</gene>
<dbReference type="AlphaFoldDB" id="A0AAP2Z5S5"/>
<accession>A0AAP2Z5S5</accession>
<dbReference type="EMBL" id="JAOPJZ010000002">
    <property type="protein sequence ID" value="MCU4751057.1"/>
    <property type="molecule type" value="Genomic_DNA"/>
</dbReference>
<name>A0AAP2Z5S5_9EURY</name>
<sequence>MPPVIRVGRRELTSTEILEQLEEGNRVLIEVSLLGKTIEMAVRRHQQTYYCDTPVKLLTYEDEKDFQACLERYRLARAPEEEDELEEPETA</sequence>
<evidence type="ECO:0000313" key="2">
    <source>
        <dbReference type="EMBL" id="MCU4751057.1"/>
    </source>
</evidence>
<dbReference type="Proteomes" id="UP001321047">
    <property type="component" value="Unassembled WGS sequence"/>
</dbReference>
<dbReference type="RefSeq" id="WP_342806456.1">
    <property type="nucleotide sequence ID" value="NZ_JAOPJZ010000002.1"/>
</dbReference>
<reference evidence="2 3" key="1">
    <citation type="submission" date="2022-09" db="EMBL/GenBank/DDBJ databases">
        <title>Enrichment on poylsaccharides allowed isolation of novel metabolic and taxonomic groups of Haloarchaea.</title>
        <authorList>
            <person name="Sorokin D.Y."/>
            <person name="Elcheninov A.G."/>
            <person name="Khizhniak T.V."/>
            <person name="Kolganova T.V."/>
            <person name="Kublanov I.V."/>
        </authorList>
    </citation>
    <scope>NUCLEOTIDE SEQUENCE [LARGE SCALE GENOMIC DNA]</scope>
    <source>
        <strain evidence="2 3">AArc-curdl1</strain>
    </source>
</reference>
<keyword evidence="3" id="KW-1185">Reference proteome</keyword>
<feature type="domain" description="DUF8001" evidence="1">
    <location>
        <begin position="1"/>
        <end position="77"/>
    </location>
</feature>
<dbReference type="InterPro" id="IPR058314">
    <property type="entry name" value="DUF8001"/>
</dbReference>
<evidence type="ECO:0000313" key="3">
    <source>
        <dbReference type="Proteomes" id="UP001321047"/>
    </source>
</evidence>
<comment type="caution">
    <text evidence="2">The sequence shown here is derived from an EMBL/GenBank/DDBJ whole genome shotgun (WGS) entry which is preliminary data.</text>
</comment>